<keyword evidence="8" id="KW-1185">Reference proteome</keyword>
<proteinExistence type="predicted"/>
<protein>
    <submittedName>
        <fullName evidence="7">Nitric-oxide synthase</fullName>
    </submittedName>
</protein>
<dbReference type="GO" id="GO:0046872">
    <property type="term" value="F:metal ion binding"/>
    <property type="evidence" value="ECO:0007669"/>
    <property type="project" value="UniProtKB-KW"/>
</dbReference>
<sequence length="400" mass="44595">MTISPHAGRTPALPDDPVTADLLNPAVFGPLFSLEEVKRRAARFLGDPALPGDRNTRVAEALDELDRTGTYRLASTELSYGLKQAWRADPRCIRRGMFDRLAQVEWDDLERADFSGAKLTTDLVAGVIGYYVRSATNRGRLTPKIMVFPPDGPDGPALRIWNDQLIRYAAERQSDGRVLGDPAQLKLTAAVRRLGWSERVGRQTVLPIAFQIGRSKPELITLSRKDVLEVPLQHPEYPWIAELEFKWHALPAISRMVAIIGGLVHPVLFSGWYVAGEILDNCRRYGIVDEIAERLDLGPRDRLRSHRVDLVVLEAVLYSFREAGVMIEDNRSADLHHHQHVLTEAAAGTTVRGDKSKLMLAGSTSDMHARTDPMLPPDRDQDPGFHYLPDAWPSAVSTPT</sequence>
<evidence type="ECO:0000256" key="5">
    <source>
        <dbReference type="SAM" id="MobiDB-lite"/>
    </source>
</evidence>
<dbReference type="EMBL" id="QUNO01000022">
    <property type="protein sequence ID" value="REH31083.1"/>
    <property type="molecule type" value="Genomic_DNA"/>
</dbReference>
<dbReference type="Proteomes" id="UP000256269">
    <property type="component" value="Unassembled WGS sequence"/>
</dbReference>
<dbReference type="Gene3D" id="3.90.340.10">
    <property type="entry name" value="Nitric Oxide Synthase, Chain A, domain 1"/>
    <property type="match status" value="1"/>
</dbReference>
<evidence type="ECO:0000256" key="4">
    <source>
        <dbReference type="ARBA" id="ARBA00023004"/>
    </source>
</evidence>
<dbReference type="InterPro" id="IPR044944">
    <property type="entry name" value="NOS_dom_3"/>
</dbReference>
<feature type="region of interest" description="Disordered" evidence="5">
    <location>
        <begin position="365"/>
        <end position="400"/>
    </location>
</feature>
<dbReference type="InterPro" id="IPR044940">
    <property type="entry name" value="NOS_dom_2"/>
</dbReference>
<accession>A0A3E0GXT7</accession>
<dbReference type="Pfam" id="PF02898">
    <property type="entry name" value="NO_synthase"/>
    <property type="match status" value="1"/>
</dbReference>
<dbReference type="InterPro" id="IPR004030">
    <property type="entry name" value="NOS_N"/>
</dbReference>
<keyword evidence="4" id="KW-0408">Iron</keyword>
<keyword evidence="3" id="KW-0560">Oxidoreductase</keyword>
<dbReference type="PANTHER" id="PTHR43410:SF1">
    <property type="entry name" value="NITRIC OXIDE SYNTHASE"/>
    <property type="match status" value="1"/>
</dbReference>
<evidence type="ECO:0000256" key="3">
    <source>
        <dbReference type="ARBA" id="ARBA00023002"/>
    </source>
</evidence>
<dbReference type="InterPro" id="IPR050607">
    <property type="entry name" value="NOS"/>
</dbReference>
<feature type="compositionally biased region" description="Basic and acidic residues" evidence="5">
    <location>
        <begin position="367"/>
        <end position="383"/>
    </location>
</feature>
<gene>
    <name evidence="7" type="ORF">BCF44_122106</name>
</gene>
<comment type="caution">
    <text evidence="7">The sequence shown here is derived from an EMBL/GenBank/DDBJ whole genome shotgun (WGS) entry which is preliminary data.</text>
</comment>
<dbReference type="InterPro" id="IPR036119">
    <property type="entry name" value="NOS_N_sf"/>
</dbReference>
<dbReference type="InterPro" id="IPR044943">
    <property type="entry name" value="NOS_dom_1"/>
</dbReference>
<organism evidence="7 8">
    <name type="scientific">Kutzneria buriramensis</name>
    <dbReference type="NCBI Taxonomy" id="1045776"/>
    <lineage>
        <taxon>Bacteria</taxon>
        <taxon>Bacillati</taxon>
        <taxon>Actinomycetota</taxon>
        <taxon>Actinomycetes</taxon>
        <taxon>Pseudonocardiales</taxon>
        <taxon>Pseudonocardiaceae</taxon>
        <taxon>Kutzneria</taxon>
    </lineage>
</organism>
<dbReference type="SUPFAM" id="SSF56512">
    <property type="entry name" value="Nitric oxide (NO) synthase oxygenase domain"/>
    <property type="match status" value="1"/>
</dbReference>
<dbReference type="Gene3D" id="3.90.440.10">
    <property type="entry name" value="Nitric Oxide Synthase,Heme Domain,Chain A domain 2"/>
    <property type="match status" value="1"/>
</dbReference>
<keyword evidence="1" id="KW-0349">Heme</keyword>
<dbReference type="AlphaFoldDB" id="A0A3E0GXT7"/>
<keyword evidence="2" id="KW-0479">Metal-binding</keyword>
<dbReference type="GO" id="GO:0004517">
    <property type="term" value="F:nitric-oxide synthase activity"/>
    <property type="evidence" value="ECO:0007669"/>
    <property type="project" value="InterPro"/>
</dbReference>
<evidence type="ECO:0000313" key="7">
    <source>
        <dbReference type="EMBL" id="REH31083.1"/>
    </source>
</evidence>
<dbReference type="Gene3D" id="3.90.1230.10">
    <property type="entry name" value="Nitric Oxide Synthase, Chain A, domain 3"/>
    <property type="match status" value="1"/>
</dbReference>
<feature type="domain" description="Nitric oxide synthase (NOS)" evidence="6">
    <location>
        <begin position="54"/>
        <end position="392"/>
    </location>
</feature>
<dbReference type="OrthoDB" id="3398374at2"/>
<evidence type="ECO:0000256" key="1">
    <source>
        <dbReference type="ARBA" id="ARBA00022617"/>
    </source>
</evidence>
<name>A0A3E0GXT7_9PSEU</name>
<dbReference type="PANTHER" id="PTHR43410">
    <property type="entry name" value="NITRIC OXIDE SYNTHASE OXYGENASE"/>
    <property type="match status" value="1"/>
</dbReference>
<reference evidence="7 8" key="1">
    <citation type="submission" date="2018-08" db="EMBL/GenBank/DDBJ databases">
        <title>Genomic Encyclopedia of Archaeal and Bacterial Type Strains, Phase II (KMG-II): from individual species to whole genera.</title>
        <authorList>
            <person name="Goeker M."/>
        </authorList>
    </citation>
    <scope>NUCLEOTIDE SEQUENCE [LARGE SCALE GENOMIC DNA]</scope>
    <source>
        <strain evidence="7 8">DSM 45791</strain>
    </source>
</reference>
<dbReference type="GO" id="GO:0006809">
    <property type="term" value="P:nitric oxide biosynthetic process"/>
    <property type="evidence" value="ECO:0007669"/>
    <property type="project" value="InterPro"/>
</dbReference>
<dbReference type="RefSeq" id="WP_116180897.1">
    <property type="nucleotide sequence ID" value="NZ_CP144376.1"/>
</dbReference>
<evidence type="ECO:0000259" key="6">
    <source>
        <dbReference type="Pfam" id="PF02898"/>
    </source>
</evidence>
<evidence type="ECO:0000313" key="8">
    <source>
        <dbReference type="Proteomes" id="UP000256269"/>
    </source>
</evidence>
<evidence type="ECO:0000256" key="2">
    <source>
        <dbReference type="ARBA" id="ARBA00022723"/>
    </source>
</evidence>